<dbReference type="RefSeq" id="WP_343886792.1">
    <property type="nucleotide sequence ID" value="NZ_BAAAKI010000024.1"/>
</dbReference>
<feature type="compositionally biased region" description="Low complexity" evidence="1">
    <location>
        <begin position="10"/>
        <end position="23"/>
    </location>
</feature>
<dbReference type="EMBL" id="JBHSUA010000025">
    <property type="protein sequence ID" value="MFC6397977.1"/>
    <property type="molecule type" value="Genomic_DNA"/>
</dbReference>
<protein>
    <submittedName>
        <fullName evidence="2">Uncharacterized protein</fullName>
    </submittedName>
</protein>
<organism evidence="2 3">
    <name type="scientific">Luteococcus sanguinis</name>
    <dbReference type="NCBI Taxonomy" id="174038"/>
    <lineage>
        <taxon>Bacteria</taxon>
        <taxon>Bacillati</taxon>
        <taxon>Actinomycetota</taxon>
        <taxon>Actinomycetes</taxon>
        <taxon>Propionibacteriales</taxon>
        <taxon>Propionibacteriaceae</taxon>
        <taxon>Luteococcus</taxon>
    </lineage>
</organism>
<sequence>MSTPDERSITGPSSTGPSSTGPTDAPSEEDLAWLSGVLAGQTDVEIPAAVSRAITGALRAEQEQREARRDFHPGATPEELDESLGANLDESSAVTPDAGIMLR</sequence>
<reference evidence="3" key="1">
    <citation type="journal article" date="2019" name="Int. J. Syst. Evol. Microbiol.">
        <title>The Global Catalogue of Microorganisms (GCM) 10K type strain sequencing project: providing services to taxonomists for standard genome sequencing and annotation.</title>
        <authorList>
            <consortium name="The Broad Institute Genomics Platform"/>
            <consortium name="The Broad Institute Genome Sequencing Center for Infectious Disease"/>
            <person name="Wu L."/>
            <person name="Ma J."/>
        </authorList>
    </citation>
    <scope>NUCLEOTIDE SEQUENCE [LARGE SCALE GENOMIC DNA]</scope>
    <source>
        <strain evidence="3">CGMCC 1.15277</strain>
    </source>
</reference>
<gene>
    <name evidence="2" type="ORF">ACFP57_13430</name>
</gene>
<evidence type="ECO:0000313" key="2">
    <source>
        <dbReference type="EMBL" id="MFC6397977.1"/>
    </source>
</evidence>
<feature type="region of interest" description="Disordered" evidence="1">
    <location>
        <begin position="1"/>
        <end position="32"/>
    </location>
</feature>
<comment type="caution">
    <text evidence="2">The sequence shown here is derived from an EMBL/GenBank/DDBJ whole genome shotgun (WGS) entry which is preliminary data.</text>
</comment>
<dbReference type="Proteomes" id="UP001596266">
    <property type="component" value="Unassembled WGS sequence"/>
</dbReference>
<evidence type="ECO:0000313" key="3">
    <source>
        <dbReference type="Proteomes" id="UP001596266"/>
    </source>
</evidence>
<feature type="compositionally biased region" description="Basic and acidic residues" evidence="1">
    <location>
        <begin position="60"/>
        <end position="72"/>
    </location>
</feature>
<keyword evidence="3" id="KW-1185">Reference proteome</keyword>
<evidence type="ECO:0000256" key="1">
    <source>
        <dbReference type="SAM" id="MobiDB-lite"/>
    </source>
</evidence>
<accession>A0ABW1X740</accession>
<proteinExistence type="predicted"/>
<name>A0ABW1X740_9ACTN</name>
<feature type="region of interest" description="Disordered" evidence="1">
    <location>
        <begin position="57"/>
        <end position="103"/>
    </location>
</feature>